<feature type="transmembrane region" description="Helical" evidence="1">
    <location>
        <begin position="99"/>
        <end position="126"/>
    </location>
</feature>
<feature type="transmembrane region" description="Helical" evidence="1">
    <location>
        <begin position="138"/>
        <end position="156"/>
    </location>
</feature>
<gene>
    <name evidence="2" type="ORF">SNAT2548_LOCUS19002</name>
</gene>
<keyword evidence="1" id="KW-1133">Transmembrane helix</keyword>
<name>A0A812PK47_9DINO</name>
<feature type="transmembrane region" description="Helical" evidence="1">
    <location>
        <begin position="461"/>
        <end position="480"/>
    </location>
</feature>
<comment type="caution">
    <text evidence="2">The sequence shown here is derived from an EMBL/GenBank/DDBJ whole genome shotgun (WGS) entry which is preliminary data.</text>
</comment>
<feature type="transmembrane region" description="Helical" evidence="1">
    <location>
        <begin position="431"/>
        <end position="455"/>
    </location>
</feature>
<keyword evidence="1" id="KW-0472">Membrane</keyword>
<feature type="transmembrane region" description="Helical" evidence="1">
    <location>
        <begin position="399"/>
        <end position="419"/>
    </location>
</feature>
<keyword evidence="3" id="KW-1185">Reference proteome</keyword>
<evidence type="ECO:0000313" key="3">
    <source>
        <dbReference type="Proteomes" id="UP000604046"/>
    </source>
</evidence>
<organism evidence="2 3">
    <name type="scientific">Symbiodinium natans</name>
    <dbReference type="NCBI Taxonomy" id="878477"/>
    <lineage>
        <taxon>Eukaryota</taxon>
        <taxon>Sar</taxon>
        <taxon>Alveolata</taxon>
        <taxon>Dinophyceae</taxon>
        <taxon>Suessiales</taxon>
        <taxon>Symbiodiniaceae</taxon>
        <taxon>Symbiodinium</taxon>
    </lineage>
</organism>
<dbReference type="EMBL" id="CAJNDS010002161">
    <property type="protein sequence ID" value="CAE7356662.1"/>
    <property type="molecule type" value="Genomic_DNA"/>
</dbReference>
<reference evidence="2" key="1">
    <citation type="submission" date="2021-02" db="EMBL/GenBank/DDBJ databases">
        <authorList>
            <person name="Dougan E. K."/>
            <person name="Rhodes N."/>
            <person name="Thang M."/>
            <person name="Chan C."/>
        </authorList>
    </citation>
    <scope>NUCLEOTIDE SEQUENCE</scope>
</reference>
<feature type="transmembrane region" description="Helical" evidence="1">
    <location>
        <begin position="361"/>
        <end position="379"/>
    </location>
</feature>
<accession>A0A812PK47</accession>
<feature type="transmembrane region" description="Helical" evidence="1">
    <location>
        <begin position="232"/>
        <end position="254"/>
    </location>
</feature>
<dbReference type="OrthoDB" id="2157530at2759"/>
<dbReference type="Proteomes" id="UP000604046">
    <property type="component" value="Unassembled WGS sequence"/>
</dbReference>
<evidence type="ECO:0000313" key="2">
    <source>
        <dbReference type="EMBL" id="CAE7356662.1"/>
    </source>
</evidence>
<protein>
    <submittedName>
        <fullName evidence="2">Uncharacterized protein</fullName>
    </submittedName>
</protein>
<sequence length="498" mass="55915">MADDDLVTVVGNPGEPPPALQDQVADMTEYMADFYTSMKAVSPEMVRGIRVFQILQALPLLWFHGDLPSLYQLSEASAELDEFWSHSWRASLWIKYVNILYLNNCSLASGVGTFFAALAALLYYVGVLPVWESGYPRCRWSTIFGIAAFYLSLLLYRRSKLVFFDIGCIHQRDGALKIRGLLSLGAVLKSSKSLQVLWHRTFVTRLWCLFEIGAFLHIRQEEKRPLAVCPPLLGPGALGFHVCASLFVCAVLFLVQLRQIAMSGLILVGCLFFLSFTMFVHAMRAYCRDIDTMQRQLMEFSVSSATSHCCESSSCANHVSICDREVILQCIVAWFGSVENFEIHVRSDVRVSMAGQLANGAFLYHRILSATTPLFWFYFDVTISVKDHRKLPSLFRSLALWLAALPCLVKLMLHLSYRLRTKRGSVCADCLVSAGLMLSVSLLVFALLVGGIYLFDPNDDSMMKTLTFFFLSILITGLVWQKVPTIRLDPHPSSLPAC</sequence>
<keyword evidence="1" id="KW-0812">Transmembrane</keyword>
<dbReference type="AlphaFoldDB" id="A0A812PK47"/>
<feature type="transmembrane region" description="Helical" evidence="1">
    <location>
        <begin position="260"/>
        <end position="280"/>
    </location>
</feature>
<evidence type="ECO:0000256" key="1">
    <source>
        <dbReference type="SAM" id="Phobius"/>
    </source>
</evidence>
<proteinExistence type="predicted"/>